<keyword evidence="3" id="KW-1185">Reference proteome</keyword>
<comment type="caution">
    <text evidence="2">The sequence shown here is derived from an EMBL/GenBank/DDBJ whole genome shotgun (WGS) entry which is preliminary data.</text>
</comment>
<dbReference type="AlphaFoldDB" id="A0A4R0R4Z2"/>
<evidence type="ECO:0000256" key="1">
    <source>
        <dbReference type="SAM" id="MobiDB-lite"/>
    </source>
</evidence>
<sequence length="297" mass="33721">MKPEDHCFSAECEGFAELAPSHNLHVVSQQLHWSRGISENGSLLFFADDRLHELQGGPLQHVILEGSLKETSSATNETRMLLPQCVLKIQARWEQCDEDRPERADRWDVEVDFYQGRAQQTLQGSCVPKFYGHFKGEYEPKRWDGTFEAECILLEYVGDAFSTTYPTSDNIGDLFDETDQHGALRANLDDGNGDQPSRSGSQENYTHEWSTLLDFRAPFDRNQVPIECGDLLTCGDILHYWQRAKGVPTSVFSWEGKKQEMIVVEESEDSDEDEEGEEDGDKMEEGADEINVVSDEI</sequence>
<dbReference type="EMBL" id="RWJN01000497">
    <property type="protein sequence ID" value="TCD61163.1"/>
    <property type="molecule type" value="Genomic_DNA"/>
</dbReference>
<feature type="compositionally biased region" description="Polar residues" evidence="1">
    <location>
        <begin position="194"/>
        <end position="205"/>
    </location>
</feature>
<feature type="compositionally biased region" description="Acidic residues" evidence="1">
    <location>
        <begin position="264"/>
        <end position="288"/>
    </location>
</feature>
<feature type="region of interest" description="Disordered" evidence="1">
    <location>
        <begin position="185"/>
        <end position="205"/>
    </location>
</feature>
<reference evidence="2 3" key="1">
    <citation type="submission" date="2018-11" db="EMBL/GenBank/DDBJ databases">
        <title>Genome assembly of Steccherinum ochraceum LE-BIN_3174, the white-rot fungus of the Steccherinaceae family (The Residual Polyporoid clade, Polyporales, Basidiomycota).</title>
        <authorList>
            <person name="Fedorova T.V."/>
            <person name="Glazunova O.A."/>
            <person name="Landesman E.O."/>
            <person name="Moiseenko K.V."/>
            <person name="Psurtseva N.V."/>
            <person name="Savinova O.S."/>
            <person name="Shakhova N.V."/>
            <person name="Tyazhelova T.V."/>
            <person name="Vasina D.V."/>
        </authorList>
    </citation>
    <scope>NUCLEOTIDE SEQUENCE [LARGE SCALE GENOMIC DNA]</scope>
    <source>
        <strain evidence="2 3">LE-BIN_3174</strain>
    </source>
</reference>
<accession>A0A4R0R4Z2</accession>
<protein>
    <submittedName>
        <fullName evidence="2">Uncharacterized protein</fullName>
    </submittedName>
</protein>
<proteinExistence type="predicted"/>
<evidence type="ECO:0000313" key="2">
    <source>
        <dbReference type="EMBL" id="TCD61163.1"/>
    </source>
</evidence>
<organism evidence="2 3">
    <name type="scientific">Steccherinum ochraceum</name>
    <dbReference type="NCBI Taxonomy" id="92696"/>
    <lineage>
        <taxon>Eukaryota</taxon>
        <taxon>Fungi</taxon>
        <taxon>Dikarya</taxon>
        <taxon>Basidiomycota</taxon>
        <taxon>Agaricomycotina</taxon>
        <taxon>Agaricomycetes</taxon>
        <taxon>Polyporales</taxon>
        <taxon>Steccherinaceae</taxon>
        <taxon>Steccherinum</taxon>
    </lineage>
</organism>
<feature type="region of interest" description="Disordered" evidence="1">
    <location>
        <begin position="264"/>
        <end position="297"/>
    </location>
</feature>
<gene>
    <name evidence="2" type="ORF">EIP91_008825</name>
</gene>
<dbReference type="Proteomes" id="UP000292702">
    <property type="component" value="Unassembled WGS sequence"/>
</dbReference>
<evidence type="ECO:0000313" key="3">
    <source>
        <dbReference type="Proteomes" id="UP000292702"/>
    </source>
</evidence>
<name>A0A4R0R4Z2_9APHY</name>